<evidence type="ECO:0000313" key="2">
    <source>
        <dbReference type="Proteomes" id="UP000251197"/>
    </source>
</evidence>
<name>A0A2X3L208_9ENTR</name>
<sequence>MIKGFELHQGKLPLLISMPHPGTQLTPEVANGLTARAKKTGRYRLAYSQTLPADTRSGRQHAQRQLFPLTWLI</sequence>
<proteinExistence type="predicted"/>
<dbReference type="Proteomes" id="UP000251197">
    <property type="component" value="Unassembled WGS sequence"/>
</dbReference>
<organism evidence="1 2">
    <name type="scientific">Cedecea neteri</name>
    <dbReference type="NCBI Taxonomy" id="158822"/>
    <lineage>
        <taxon>Bacteria</taxon>
        <taxon>Pseudomonadati</taxon>
        <taxon>Pseudomonadota</taxon>
        <taxon>Gammaproteobacteria</taxon>
        <taxon>Enterobacterales</taxon>
        <taxon>Enterobacteriaceae</taxon>
        <taxon>Cedecea</taxon>
    </lineage>
</organism>
<dbReference type="AlphaFoldDB" id="A0A2X3L208"/>
<evidence type="ECO:0000313" key="1">
    <source>
        <dbReference type="EMBL" id="SQC92709.1"/>
    </source>
</evidence>
<accession>A0A2X3L208</accession>
<gene>
    <name evidence="1" type="ORF">NCTC12120_05909</name>
</gene>
<dbReference type="EMBL" id="UAVU01000009">
    <property type="protein sequence ID" value="SQC92709.1"/>
    <property type="molecule type" value="Genomic_DNA"/>
</dbReference>
<reference evidence="1 2" key="1">
    <citation type="submission" date="2018-06" db="EMBL/GenBank/DDBJ databases">
        <authorList>
            <consortium name="Pathogen Informatics"/>
            <person name="Doyle S."/>
        </authorList>
    </citation>
    <scope>NUCLEOTIDE SEQUENCE [LARGE SCALE GENOMIC DNA]</scope>
    <source>
        <strain evidence="1 2">NCTC12120</strain>
    </source>
</reference>
<protein>
    <submittedName>
        <fullName evidence="1">N-formylglutamate deformylase</fullName>
    </submittedName>
</protein>